<dbReference type="GeneID" id="18921544"/>
<sequence length="173" mass="20296">MAAMTENTWSASERIRSDINFIYKNRKGESEENSLWDHLPDLQESRDHLTWDQAKSWGFKEFQARGLWALVQQLQNLQRQQQMAMDQMYEAFNFMLAIDQGSTGATIEVNKDIHARQFSNKIHMLKYLAEDIIDSRFGTVGILKEMEEGHFDLLSQVDREKLISTLQQKFCML</sequence>
<name>F4R5Q5_MELLP</name>
<dbReference type="AlphaFoldDB" id="F4R5Q5"/>
<dbReference type="HOGENOM" id="CLU_1547937_0_0_1"/>
<keyword evidence="2" id="KW-1185">Reference proteome</keyword>
<dbReference type="Proteomes" id="UP000001072">
    <property type="component" value="Unassembled WGS sequence"/>
</dbReference>
<reference evidence="2" key="1">
    <citation type="journal article" date="2011" name="Proc. Natl. Acad. Sci. U.S.A.">
        <title>Obligate biotrophy features unraveled by the genomic analysis of rust fungi.</title>
        <authorList>
            <person name="Duplessis S."/>
            <person name="Cuomo C.A."/>
            <person name="Lin Y.-C."/>
            <person name="Aerts A."/>
            <person name="Tisserant E."/>
            <person name="Veneault-Fourrey C."/>
            <person name="Joly D.L."/>
            <person name="Hacquard S."/>
            <person name="Amselem J."/>
            <person name="Cantarel B.L."/>
            <person name="Chiu R."/>
            <person name="Coutinho P.M."/>
            <person name="Feau N."/>
            <person name="Field M."/>
            <person name="Frey P."/>
            <person name="Gelhaye E."/>
            <person name="Goldberg J."/>
            <person name="Grabherr M.G."/>
            <person name="Kodira C.D."/>
            <person name="Kohler A."/>
            <person name="Kuees U."/>
            <person name="Lindquist E.A."/>
            <person name="Lucas S.M."/>
            <person name="Mago R."/>
            <person name="Mauceli E."/>
            <person name="Morin E."/>
            <person name="Murat C."/>
            <person name="Pangilinan J.L."/>
            <person name="Park R."/>
            <person name="Pearson M."/>
            <person name="Quesneville H."/>
            <person name="Rouhier N."/>
            <person name="Sakthikumar S."/>
            <person name="Salamov A.A."/>
            <person name="Schmutz J."/>
            <person name="Selles B."/>
            <person name="Shapiro H."/>
            <person name="Tanguay P."/>
            <person name="Tuskan G.A."/>
            <person name="Henrissat B."/>
            <person name="Van de Peer Y."/>
            <person name="Rouze P."/>
            <person name="Ellis J.G."/>
            <person name="Dodds P.N."/>
            <person name="Schein J.E."/>
            <person name="Zhong S."/>
            <person name="Hamelin R.C."/>
            <person name="Grigoriev I.V."/>
            <person name="Szabo L.J."/>
            <person name="Martin F."/>
        </authorList>
    </citation>
    <scope>NUCLEOTIDE SEQUENCE [LARGE SCALE GENOMIC DNA]</scope>
    <source>
        <strain evidence="2">98AG31 / pathotype 3-4-7</strain>
    </source>
</reference>
<evidence type="ECO:0000313" key="2">
    <source>
        <dbReference type="Proteomes" id="UP000001072"/>
    </source>
</evidence>
<gene>
    <name evidence="1" type="ORF">MELLADRAFT_102024</name>
</gene>
<evidence type="ECO:0000313" key="1">
    <source>
        <dbReference type="EMBL" id="EGG12087.1"/>
    </source>
</evidence>
<dbReference type="EMBL" id="GL883091">
    <property type="protein sequence ID" value="EGG12087.1"/>
    <property type="molecule type" value="Genomic_DNA"/>
</dbReference>
<proteinExistence type="predicted"/>
<dbReference type="OrthoDB" id="10353007at2759"/>
<organism evidence="2">
    <name type="scientific">Melampsora larici-populina (strain 98AG31 / pathotype 3-4-7)</name>
    <name type="common">Poplar leaf rust fungus</name>
    <dbReference type="NCBI Taxonomy" id="747676"/>
    <lineage>
        <taxon>Eukaryota</taxon>
        <taxon>Fungi</taxon>
        <taxon>Dikarya</taxon>
        <taxon>Basidiomycota</taxon>
        <taxon>Pucciniomycotina</taxon>
        <taxon>Pucciniomycetes</taxon>
        <taxon>Pucciniales</taxon>
        <taxon>Melampsoraceae</taxon>
        <taxon>Melampsora</taxon>
    </lineage>
</organism>
<dbReference type="VEuPathDB" id="FungiDB:MELLADRAFT_102024"/>
<dbReference type="RefSeq" id="XP_007404462.1">
    <property type="nucleotide sequence ID" value="XM_007404400.1"/>
</dbReference>
<dbReference type="InParanoid" id="F4R5Q5"/>
<dbReference type="KEGG" id="mlr:MELLADRAFT_102024"/>
<accession>F4R5Q5</accession>
<protein>
    <submittedName>
        <fullName evidence="1">Uncharacterized protein</fullName>
    </submittedName>
</protein>